<evidence type="ECO:0000313" key="3">
    <source>
        <dbReference type="Proteomes" id="UP000244338"/>
    </source>
</evidence>
<accession>A0A2R6Y0P1</accession>
<feature type="transmembrane region" description="Helical" evidence="1">
    <location>
        <begin position="7"/>
        <end position="30"/>
    </location>
</feature>
<gene>
    <name evidence="2" type="ORF">BSOLF_0554</name>
</gene>
<evidence type="ECO:0000256" key="1">
    <source>
        <dbReference type="SAM" id="Phobius"/>
    </source>
</evidence>
<organism evidence="2 3">
    <name type="scientific">Candidatus Carbonibacillus altaicus</name>
    <dbReference type="NCBI Taxonomy" id="2163959"/>
    <lineage>
        <taxon>Bacteria</taxon>
        <taxon>Bacillati</taxon>
        <taxon>Bacillota</taxon>
        <taxon>Bacilli</taxon>
        <taxon>Bacillales</taxon>
        <taxon>Candidatus Carbonibacillus</taxon>
    </lineage>
</organism>
<dbReference type="AlphaFoldDB" id="A0A2R6Y0P1"/>
<reference evidence="3" key="1">
    <citation type="journal article" date="2018" name="Sci. Rep.">
        <title>Lignite coal burning seam in the remote Altai Mountains harbors a hydrogen-driven thermophilic microbial community.</title>
        <authorList>
            <person name="Kadnikov V.V."/>
            <person name="Mardanov A.V."/>
            <person name="Ivasenko D.A."/>
            <person name="Antsiferov D.V."/>
            <person name="Beletsky A.V."/>
            <person name="Karnachuk O.V."/>
            <person name="Ravin N.V."/>
        </authorList>
    </citation>
    <scope>NUCLEOTIDE SEQUENCE [LARGE SCALE GENOMIC DNA]</scope>
</reference>
<sequence length="37" mass="4632">MIRRTICLILIRPFFVKILPTIVFFDYIIYNDFFYLL</sequence>
<keyword evidence="1" id="KW-0812">Transmembrane</keyword>
<keyword evidence="1" id="KW-0472">Membrane</keyword>
<dbReference type="Proteomes" id="UP000244338">
    <property type="component" value="Unassembled WGS sequence"/>
</dbReference>
<proteinExistence type="predicted"/>
<comment type="caution">
    <text evidence="2">The sequence shown here is derived from an EMBL/GenBank/DDBJ whole genome shotgun (WGS) entry which is preliminary data.</text>
</comment>
<keyword evidence="1" id="KW-1133">Transmembrane helix</keyword>
<protein>
    <submittedName>
        <fullName evidence="2">Uncharacterized protein</fullName>
    </submittedName>
</protein>
<name>A0A2R6Y0P1_9BACL</name>
<dbReference type="EMBL" id="PEBX01000037">
    <property type="protein sequence ID" value="PTQ56243.1"/>
    <property type="molecule type" value="Genomic_DNA"/>
</dbReference>
<evidence type="ECO:0000313" key="2">
    <source>
        <dbReference type="EMBL" id="PTQ56243.1"/>
    </source>
</evidence>